<dbReference type="Proteomes" id="UP000075883">
    <property type="component" value="Unassembled WGS sequence"/>
</dbReference>
<sequence length="167" mass="18787">MTNNMTVKLFSIKRQKDEFGTGKSGCRAEQTTNRQEAFELNTPDEGKRKNNTEAALVVVEDDRASDDALDDRDWVHGVDNRSRVDDGLDDWSVVDNRSVVHNRECLHDWGVVDGNNRSRVDGNSLNDWGMVHNVPVEEVYLRTEALPAGFELCCARPSVRPSAGRNK</sequence>
<keyword evidence="3" id="KW-1185">Reference proteome</keyword>
<evidence type="ECO:0000256" key="1">
    <source>
        <dbReference type="SAM" id="MobiDB-lite"/>
    </source>
</evidence>
<dbReference type="VEuPathDB" id="VectorBase:ACUA012565"/>
<proteinExistence type="predicted"/>
<reference evidence="2" key="2">
    <citation type="submission" date="2020-05" db="UniProtKB">
        <authorList>
            <consortium name="EnsemblMetazoa"/>
        </authorList>
    </citation>
    <scope>IDENTIFICATION</scope>
    <source>
        <strain evidence="2">A-37</strain>
    </source>
</reference>
<accession>A0A182M971</accession>
<name>A0A182M971_9DIPT</name>
<reference evidence="3" key="1">
    <citation type="submission" date="2013-09" db="EMBL/GenBank/DDBJ databases">
        <title>The Genome Sequence of Anopheles culicifacies species A.</title>
        <authorList>
            <consortium name="The Broad Institute Genomics Platform"/>
            <person name="Neafsey D.E."/>
            <person name="Besansky N."/>
            <person name="Howell P."/>
            <person name="Walton C."/>
            <person name="Young S.K."/>
            <person name="Zeng Q."/>
            <person name="Gargeya S."/>
            <person name="Fitzgerald M."/>
            <person name="Haas B."/>
            <person name="Abouelleil A."/>
            <person name="Allen A.W."/>
            <person name="Alvarado L."/>
            <person name="Arachchi H.M."/>
            <person name="Berlin A.M."/>
            <person name="Chapman S.B."/>
            <person name="Gainer-Dewar J."/>
            <person name="Goldberg J."/>
            <person name="Griggs A."/>
            <person name="Gujja S."/>
            <person name="Hansen M."/>
            <person name="Howarth C."/>
            <person name="Imamovic A."/>
            <person name="Ireland A."/>
            <person name="Larimer J."/>
            <person name="McCowan C."/>
            <person name="Murphy C."/>
            <person name="Pearson M."/>
            <person name="Poon T.W."/>
            <person name="Priest M."/>
            <person name="Roberts A."/>
            <person name="Saif S."/>
            <person name="Shea T."/>
            <person name="Sisk P."/>
            <person name="Sykes S."/>
            <person name="Wortman J."/>
            <person name="Nusbaum C."/>
            <person name="Birren B."/>
        </authorList>
    </citation>
    <scope>NUCLEOTIDE SEQUENCE [LARGE SCALE GENOMIC DNA]</scope>
    <source>
        <strain evidence="3">A-37</strain>
    </source>
</reference>
<dbReference type="AlphaFoldDB" id="A0A182M971"/>
<protein>
    <submittedName>
        <fullName evidence="2">Uncharacterized protein</fullName>
    </submittedName>
</protein>
<evidence type="ECO:0000313" key="2">
    <source>
        <dbReference type="EnsemblMetazoa" id="ACUA012565-PA"/>
    </source>
</evidence>
<evidence type="ECO:0000313" key="3">
    <source>
        <dbReference type="Proteomes" id="UP000075883"/>
    </source>
</evidence>
<dbReference type="EnsemblMetazoa" id="ACUA012565-RA">
    <property type="protein sequence ID" value="ACUA012565-PA"/>
    <property type="gene ID" value="ACUA012565"/>
</dbReference>
<organism evidence="2 3">
    <name type="scientific">Anopheles culicifacies</name>
    <dbReference type="NCBI Taxonomy" id="139723"/>
    <lineage>
        <taxon>Eukaryota</taxon>
        <taxon>Metazoa</taxon>
        <taxon>Ecdysozoa</taxon>
        <taxon>Arthropoda</taxon>
        <taxon>Hexapoda</taxon>
        <taxon>Insecta</taxon>
        <taxon>Pterygota</taxon>
        <taxon>Neoptera</taxon>
        <taxon>Endopterygota</taxon>
        <taxon>Diptera</taxon>
        <taxon>Nematocera</taxon>
        <taxon>Culicoidea</taxon>
        <taxon>Culicidae</taxon>
        <taxon>Anophelinae</taxon>
        <taxon>Anopheles</taxon>
        <taxon>culicifacies species complex</taxon>
    </lineage>
</organism>
<dbReference type="EMBL" id="AXCM01001597">
    <property type="status" value="NOT_ANNOTATED_CDS"/>
    <property type="molecule type" value="Genomic_DNA"/>
</dbReference>
<feature type="region of interest" description="Disordered" evidence="1">
    <location>
        <begin position="18"/>
        <end position="51"/>
    </location>
</feature>